<organism evidence="5 6">
    <name type="scientific">Dipteronia dyeriana</name>
    <dbReference type="NCBI Taxonomy" id="168575"/>
    <lineage>
        <taxon>Eukaryota</taxon>
        <taxon>Viridiplantae</taxon>
        <taxon>Streptophyta</taxon>
        <taxon>Embryophyta</taxon>
        <taxon>Tracheophyta</taxon>
        <taxon>Spermatophyta</taxon>
        <taxon>Magnoliopsida</taxon>
        <taxon>eudicotyledons</taxon>
        <taxon>Gunneridae</taxon>
        <taxon>Pentapetalae</taxon>
        <taxon>rosids</taxon>
        <taxon>malvids</taxon>
        <taxon>Sapindales</taxon>
        <taxon>Sapindaceae</taxon>
        <taxon>Hippocastanoideae</taxon>
        <taxon>Acereae</taxon>
        <taxon>Dipteronia</taxon>
    </lineage>
</organism>
<dbReference type="PANTHER" id="PTHR22652">
    <property type="entry name" value="NUCLEOPORIN NUP43"/>
    <property type="match status" value="1"/>
</dbReference>
<evidence type="ECO:0000313" key="5">
    <source>
        <dbReference type="EMBL" id="KAK2646535.1"/>
    </source>
</evidence>
<keyword evidence="4" id="KW-0539">Nucleus</keyword>
<evidence type="ECO:0000256" key="2">
    <source>
        <dbReference type="ARBA" id="ARBA00022574"/>
    </source>
</evidence>
<dbReference type="SUPFAM" id="SSF50978">
    <property type="entry name" value="WD40 repeat-like"/>
    <property type="match status" value="1"/>
</dbReference>
<dbReference type="InterPro" id="IPR015943">
    <property type="entry name" value="WD40/YVTN_repeat-like_dom_sf"/>
</dbReference>
<evidence type="ECO:0000256" key="1">
    <source>
        <dbReference type="ARBA" id="ARBA00004123"/>
    </source>
</evidence>
<keyword evidence="2" id="KW-0853">WD repeat</keyword>
<comment type="subcellular location">
    <subcellularLocation>
        <location evidence="1">Nucleus</location>
    </subcellularLocation>
</comment>
<accession>A0AAD9U276</accession>
<dbReference type="PANTHER" id="PTHR22652:SF0">
    <property type="entry name" value="NUCLEOPORIN NUP43"/>
    <property type="match status" value="1"/>
</dbReference>
<sequence length="375" mass="40533">MAITAVQNPTQIHRLPQSKYIDAVRWLPPLSPLSKLAVLAVFDCDADTPFLETHSLSIPSSSQTLTLTPHSRWTPPSRITSLAATAGSLHVVASTLSGSLHVLSSGHDSMVDDNCGSGSMMEPVLSVDEVGFHVGPICGVDVIESVCVSVGEDGRVNLVSFGDEGFRRVFDGNGLVGFNAVKWASPSEFVTGGYGFGLQWWDLRRPGGPVSQLKGYWSQGKTVGMIHSIDIHPSRKHTCLAGGSSGTIFAWDLRWQQQPIVLSGFGVGDAATPSFPESEVWEVQYDCYTKPSNISSSRVLPAMFGSEDGILAVVEQGEEPTELLAEPCAINSFDIDLQNPSVSTEQKPYQTQFLVQEFYIYVFVGFACCHTGCHM</sequence>
<dbReference type="GO" id="GO:0031080">
    <property type="term" value="C:nuclear pore outer ring"/>
    <property type="evidence" value="ECO:0007669"/>
    <property type="project" value="TreeGrafter"/>
</dbReference>
<name>A0AAD9U276_9ROSI</name>
<dbReference type="InterPro" id="IPR036322">
    <property type="entry name" value="WD40_repeat_dom_sf"/>
</dbReference>
<gene>
    <name evidence="5" type="ORF">Ddye_021730</name>
</gene>
<keyword evidence="3" id="KW-0677">Repeat</keyword>
<protein>
    <recommendedName>
        <fullName evidence="7">Nuclear pore complex protein NUP43</fullName>
    </recommendedName>
</protein>
<comment type="caution">
    <text evidence="5">The sequence shown here is derived from an EMBL/GenBank/DDBJ whole genome shotgun (WGS) entry which is preliminary data.</text>
</comment>
<proteinExistence type="predicted"/>
<evidence type="ECO:0008006" key="7">
    <source>
        <dbReference type="Google" id="ProtNLM"/>
    </source>
</evidence>
<reference evidence="5" key="1">
    <citation type="journal article" date="2023" name="Plant J.">
        <title>Genome sequences and population genomics provide insights into the demographic history, inbreeding, and mutation load of two 'living fossil' tree species of Dipteronia.</title>
        <authorList>
            <person name="Feng Y."/>
            <person name="Comes H.P."/>
            <person name="Chen J."/>
            <person name="Zhu S."/>
            <person name="Lu R."/>
            <person name="Zhang X."/>
            <person name="Li P."/>
            <person name="Qiu J."/>
            <person name="Olsen K.M."/>
            <person name="Qiu Y."/>
        </authorList>
    </citation>
    <scope>NUCLEOTIDE SEQUENCE</scope>
    <source>
        <strain evidence="5">KIB01</strain>
    </source>
</reference>
<evidence type="ECO:0000313" key="6">
    <source>
        <dbReference type="Proteomes" id="UP001280121"/>
    </source>
</evidence>
<evidence type="ECO:0000256" key="4">
    <source>
        <dbReference type="ARBA" id="ARBA00023242"/>
    </source>
</evidence>
<dbReference type="AlphaFoldDB" id="A0AAD9U276"/>
<dbReference type="EMBL" id="JANJYI010000006">
    <property type="protein sequence ID" value="KAK2646535.1"/>
    <property type="molecule type" value="Genomic_DNA"/>
</dbReference>
<evidence type="ECO:0000256" key="3">
    <source>
        <dbReference type="ARBA" id="ARBA00022737"/>
    </source>
</evidence>
<dbReference type="Proteomes" id="UP001280121">
    <property type="component" value="Unassembled WGS sequence"/>
</dbReference>
<keyword evidence="6" id="KW-1185">Reference proteome</keyword>
<dbReference type="Gene3D" id="2.130.10.10">
    <property type="entry name" value="YVTN repeat-like/Quinoprotein amine dehydrogenase"/>
    <property type="match status" value="1"/>
</dbReference>